<dbReference type="AlphaFoldDB" id="A0A382KZ17"/>
<proteinExistence type="predicted"/>
<reference evidence="1" key="1">
    <citation type="submission" date="2018-05" db="EMBL/GenBank/DDBJ databases">
        <authorList>
            <person name="Lanie J.A."/>
            <person name="Ng W.-L."/>
            <person name="Kazmierczak K.M."/>
            <person name="Andrzejewski T.M."/>
            <person name="Davidsen T.M."/>
            <person name="Wayne K.J."/>
            <person name="Tettelin H."/>
            <person name="Glass J.I."/>
            <person name="Rusch D."/>
            <person name="Podicherti R."/>
            <person name="Tsui H.-C.T."/>
            <person name="Winkler M.E."/>
        </authorList>
    </citation>
    <scope>NUCLEOTIDE SEQUENCE</scope>
</reference>
<sequence>VLTLNTCQFTSRKSISAGKGGLTNGMGLFSRAMRGEAHPVKIIKNNKKILFML</sequence>
<organism evidence="1">
    <name type="scientific">marine metagenome</name>
    <dbReference type="NCBI Taxonomy" id="408172"/>
    <lineage>
        <taxon>unclassified sequences</taxon>
        <taxon>metagenomes</taxon>
        <taxon>ecological metagenomes</taxon>
    </lineage>
</organism>
<protein>
    <submittedName>
        <fullName evidence="1">Uncharacterized protein</fullName>
    </submittedName>
</protein>
<name>A0A382KZ17_9ZZZZ</name>
<accession>A0A382KZ17</accession>
<feature type="non-terminal residue" evidence="1">
    <location>
        <position position="1"/>
    </location>
</feature>
<feature type="non-terminal residue" evidence="1">
    <location>
        <position position="53"/>
    </location>
</feature>
<evidence type="ECO:0000313" key="1">
    <source>
        <dbReference type="EMBL" id="SVC28795.1"/>
    </source>
</evidence>
<dbReference type="EMBL" id="UINC01083262">
    <property type="protein sequence ID" value="SVC28795.1"/>
    <property type="molecule type" value="Genomic_DNA"/>
</dbReference>
<gene>
    <name evidence="1" type="ORF">METZ01_LOCUS281649</name>
</gene>